<protein>
    <recommendedName>
        <fullName evidence="5">Lipoprotein</fullName>
    </recommendedName>
</protein>
<dbReference type="EMBL" id="LQYE01000004">
    <property type="protein sequence ID" value="OAT69705.1"/>
    <property type="molecule type" value="Genomic_DNA"/>
</dbReference>
<feature type="region of interest" description="Disordered" evidence="1">
    <location>
        <begin position="284"/>
        <end position="303"/>
    </location>
</feature>
<feature type="chain" id="PRO_5038784765" description="Lipoprotein" evidence="2">
    <location>
        <begin position="21"/>
        <end position="303"/>
    </location>
</feature>
<reference evidence="3 4" key="1">
    <citation type="submission" date="2016-01" db="EMBL/GenBank/DDBJ databases">
        <title>Mycobacterium immunogenum strain CD11_6 genome sequencing and assembly.</title>
        <authorList>
            <person name="Kaur G."/>
            <person name="Nair G.R."/>
            <person name="Mayilraj S."/>
        </authorList>
    </citation>
    <scope>NUCLEOTIDE SEQUENCE [LARGE SCALE GENOMIC DNA]</scope>
    <source>
        <strain evidence="3 4">CD11-6</strain>
    </source>
</reference>
<name>A0A179VFE4_9MYCO</name>
<feature type="signal peptide" evidence="2">
    <location>
        <begin position="1"/>
        <end position="20"/>
    </location>
</feature>
<evidence type="ECO:0000256" key="2">
    <source>
        <dbReference type="SAM" id="SignalP"/>
    </source>
</evidence>
<sequence length="303" mass="32945">MTGNRAMRTPNAWKVPAALAAVVLISAGCTTQRSDAPTTTTSTSQAPIPFSGLTQDLRIRWTAEPGIDLLTGPPVIIRAYRESYILGGLMASPDFYYPGFEHAVPPAVPATLNYAVRPYLIGDPHLDDSGFQTTTPIVGTWRQHILSLTGDRASGYTALVCSWDYATAVQQPDGDFTYAHRFQAPETTTPNTGTRVYRITLTAPPASAPDPAATIQRGTAPKPSTDVFGGWKILTALKTYTSPIPALREPDLWPRDVYNRDYDTCVAKAPDSYERRSFFINGEHPRSDYPTLPADPGWPAAGT</sequence>
<gene>
    <name evidence="3" type="ORF">AWB85_20175</name>
</gene>
<dbReference type="PROSITE" id="PS51257">
    <property type="entry name" value="PROKAR_LIPOPROTEIN"/>
    <property type="match status" value="1"/>
</dbReference>
<evidence type="ECO:0000313" key="3">
    <source>
        <dbReference type="EMBL" id="OAT69705.1"/>
    </source>
</evidence>
<dbReference type="AlphaFoldDB" id="A0A179VFE4"/>
<accession>A0A179VFE4</accession>
<evidence type="ECO:0000313" key="4">
    <source>
        <dbReference type="Proteomes" id="UP000186919"/>
    </source>
</evidence>
<dbReference type="Proteomes" id="UP000186919">
    <property type="component" value="Unassembled WGS sequence"/>
</dbReference>
<organism evidence="3 4">
    <name type="scientific">Mycobacteroides immunogenum</name>
    <dbReference type="NCBI Taxonomy" id="83262"/>
    <lineage>
        <taxon>Bacteria</taxon>
        <taxon>Bacillati</taxon>
        <taxon>Actinomycetota</taxon>
        <taxon>Actinomycetes</taxon>
        <taxon>Mycobacteriales</taxon>
        <taxon>Mycobacteriaceae</taxon>
        <taxon>Mycobacteroides</taxon>
    </lineage>
</organism>
<proteinExistence type="predicted"/>
<comment type="caution">
    <text evidence="3">The sequence shown here is derived from an EMBL/GenBank/DDBJ whole genome shotgun (WGS) entry which is preliminary data.</text>
</comment>
<keyword evidence="2" id="KW-0732">Signal</keyword>
<evidence type="ECO:0000256" key="1">
    <source>
        <dbReference type="SAM" id="MobiDB-lite"/>
    </source>
</evidence>
<evidence type="ECO:0008006" key="5">
    <source>
        <dbReference type="Google" id="ProtNLM"/>
    </source>
</evidence>